<sequence length="692" mass="72564">MVALNLTQKLVQARLAAGDLTPGGEIALTIDQTLLQDVLGGPVMLNLEAMGVERVKVALAAQYIDHNLVQNDQLNADEHRVLRSACRRFGVWYSRPGNGISHPVHMQSFGKPGQTLVGSDSHTPAAGSLGMLALGAGGVEVALAMAGEPLPLRMPRVWGVKLTGTLPDWVSAKDVILTLLGRHGVEGGVGRIIGYYGPGLAGLTAMDRRVIANMGTEMGATTSVFPSDAATKAFLEGVGRGGDWTSLAADEGCADDGHAAIDRSVLVPMIAKPSSPGHVVPVSEVAGTEIHQAYIGSSAKPGFRDFAVAAAIVKGGTAHDRVSFDINPSTCVVLETLIRDGQLSDLIHAGAWVHQAGCNGCIGMGQAPASGRNSPRTVPRNFPGRSGIRADSVFLCRPETAAASALSGTITDPRTLDMPDPRIAPPAMVPGNTTMLVAPLPEAEARAVRLERSENITTLPDLGMLGPGIRVPVLLRTGDDISTDDIMPAGARVMRYRPNIPKTSEFTVEPIDDTDPKRARQGGTERAGHAIVGGLNYGQGSSRENAALAPRYLGLEMVLAKSFARLHGQNLVNFGVLPLTFQDPSDYGRLEMGATVEIARVVDALAAGREITATVPRRQGDDPSAARPVAAPDRDPARRRGHQRAAGAHPGRAGPRRRLMAEGPVGRADRGSGRPQGQPRRPPAGPAAGRMA</sequence>
<dbReference type="Pfam" id="PF00330">
    <property type="entry name" value="Aconitase"/>
    <property type="match status" value="1"/>
</dbReference>
<name>A0ABT8ALQ1_9HYPH</name>
<keyword evidence="1" id="KW-0479">Metal-binding</keyword>
<dbReference type="InterPro" id="IPR015928">
    <property type="entry name" value="Aconitase/3IPM_dehydase_swvl"/>
</dbReference>
<comment type="caution">
    <text evidence="7">The sequence shown here is derived from an EMBL/GenBank/DDBJ whole genome shotgun (WGS) entry which is preliminary data.</text>
</comment>
<evidence type="ECO:0000256" key="3">
    <source>
        <dbReference type="ARBA" id="ARBA00023014"/>
    </source>
</evidence>
<dbReference type="InterPro" id="IPR015931">
    <property type="entry name" value="Acnase/IPM_dHydase_lsu_aba_1/3"/>
</dbReference>
<dbReference type="PANTHER" id="PTHR43160">
    <property type="entry name" value="ACONITATE HYDRATASE B"/>
    <property type="match status" value="1"/>
</dbReference>
<organism evidence="7 8">
    <name type="scientific">Methylobacterium longum</name>
    <dbReference type="NCBI Taxonomy" id="767694"/>
    <lineage>
        <taxon>Bacteria</taxon>
        <taxon>Pseudomonadati</taxon>
        <taxon>Pseudomonadota</taxon>
        <taxon>Alphaproteobacteria</taxon>
        <taxon>Hyphomicrobiales</taxon>
        <taxon>Methylobacteriaceae</taxon>
        <taxon>Methylobacterium</taxon>
    </lineage>
</organism>
<evidence type="ECO:0000256" key="4">
    <source>
        <dbReference type="SAM" id="MobiDB-lite"/>
    </source>
</evidence>
<dbReference type="EMBL" id="JAUFPT010000024">
    <property type="protein sequence ID" value="MDN3570832.1"/>
    <property type="molecule type" value="Genomic_DNA"/>
</dbReference>
<dbReference type="RefSeq" id="WP_238291283.1">
    <property type="nucleotide sequence ID" value="NZ_BPQS01000035.1"/>
</dbReference>
<dbReference type="NCBIfam" id="NF005558">
    <property type="entry name" value="PRK07229.1"/>
    <property type="match status" value="1"/>
</dbReference>
<feature type="domain" description="Aconitase/3-isopropylmalate dehydratase large subunit alpha/beta/alpha" evidence="5">
    <location>
        <begin position="23"/>
        <end position="408"/>
    </location>
</feature>
<proteinExistence type="predicted"/>
<evidence type="ECO:0000256" key="2">
    <source>
        <dbReference type="ARBA" id="ARBA00023004"/>
    </source>
</evidence>
<dbReference type="Gene3D" id="3.20.19.10">
    <property type="entry name" value="Aconitase, domain 4"/>
    <property type="match status" value="1"/>
</dbReference>
<dbReference type="InterPro" id="IPR000573">
    <property type="entry name" value="AconitaseA/IPMdHydase_ssu_swvl"/>
</dbReference>
<dbReference type="GO" id="GO:0003994">
    <property type="term" value="F:aconitate hydratase activity"/>
    <property type="evidence" value="ECO:0007669"/>
    <property type="project" value="UniProtKB-EC"/>
</dbReference>
<dbReference type="SUPFAM" id="SSF53732">
    <property type="entry name" value="Aconitase iron-sulfur domain"/>
    <property type="match status" value="1"/>
</dbReference>
<gene>
    <name evidence="7" type="ORF">QWZ18_09360</name>
</gene>
<protein>
    <submittedName>
        <fullName evidence="7">Aconitate hydratase</fullName>
        <ecNumber evidence="7">4.2.1.3</ecNumber>
    </submittedName>
</protein>
<feature type="region of interest" description="Disordered" evidence="4">
    <location>
        <begin position="613"/>
        <end position="692"/>
    </location>
</feature>
<accession>A0ABT8ALQ1</accession>
<evidence type="ECO:0000259" key="6">
    <source>
        <dbReference type="Pfam" id="PF00694"/>
    </source>
</evidence>
<dbReference type="Proteomes" id="UP001244297">
    <property type="component" value="Unassembled WGS sequence"/>
</dbReference>
<feature type="domain" description="Aconitase A/isopropylmalate dehydratase small subunit swivel" evidence="6">
    <location>
        <begin position="528"/>
        <end position="583"/>
    </location>
</feature>
<feature type="compositionally biased region" description="Low complexity" evidence="4">
    <location>
        <begin position="644"/>
        <end position="653"/>
    </location>
</feature>
<dbReference type="PANTHER" id="PTHR43160:SF3">
    <property type="entry name" value="ACONITATE HYDRATASE, MITOCHONDRIAL"/>
    <property type="match status" value="1"/>
</dbReference>
<keyword evidence="2" id="KW-0408">Iron</keyword>
<feature type="compositionally biased region" description="Low complexity" evidence="4">
    <location>
        <begin position="622"/>
        <end position="631"/>
    </location>
</feature>
<evidence type="ECO:0000313" key="8">
    <source>
        <dbReference type="Proteomes" id="UP001244297"/>
    </source>
</evidence>
<dbReference type="InterPro" id="IPR050926">
    <property type="entry name" value="Aconitase/IPM_isomerase"/>
</dbReference>
<dbReference type="InterPro" id="IPR001030">
    <property type="entry name" value="Acoase/IPM_deHydtase_lsu_aba"/>
</dbReference>
<evidence type="ECO:0000313" key="7">
    <source>
        <dbReference type="EMBL" id="MDN3570832.1"/>
    </source>
</evidence>
<evidence type="ECO:0000256" key="1">
    <source>
        <dbReference type="ARBA" id="ARBA00022723"/>
    </source>
</evidence>
<dbReference type="SUPFAM" id="SSF52016">
    <property type="entry name" value="LeuD/IlvD-like"/>
    <property type="match status" value="1"/>
</dbReference>
<dbReference type="PRINTS" id="PR00415">
    <property type="entry name" value="ACONITASE"/>
</dbReference>
<reference evidence="8" key="1">
    <citation type="journal article" date="2019" name="Int. J. Syst. Evol. Microbiol.">
        <title>The Global Catalogue of Microorganisms (GCM) 10K type strain sequencing project: providing services to taxonomists for standard genome sequencing and annotation.</title>
        <authorList>
            <consortium name="The Broad Institute Genomics Platform"/>
            <consortium name="The Broad Institute Genome Sequencing Center for Infectious Disease"/>
            <person name="Wu L."/>
            <person name="Ma J."/>
        </authorList>
    </citation>
    <scope>NUCLEOTIDE SEQUENCE [LARGE SCALE GENOMIC DNA]</scope>
    <source>
        <strain evidence="8">CECT 7806</strain>
    </source>
</reference>
<dbReference type="EC" id="4.2.1.3" evidence="7"/>
<dbReference type="InterPro" id="IPR036008">
    <property type="entry name" value="Aconitase_4Fe-4S_dom"/>
</dbReference>
<dbReference type="Gene3D" id="3.30.499.10">
    <property type="entry name" value="Aconitase, domain 3"/>
    <property type="match status" value="2"/>
</dbReference>
<evidence type="ECO:0000259" key="5">
    <source>
        <dbReference type="Pfam" id="PF00330"/>
    </source>
</evidence>
<keyword evidence="8" id="KW-1185">Reference proteome</keyword>
<keyword evidence="3" id="KW-0411">Iron-sulfur</keyword>
<keyword evidence="7" id="KW-0456">Lyase</keyword>
<dbReference type="Pfam" id="PF00694">
    <property type="entry name" value="Aconitase_C"/>
    <property type="match status" value="1"/>
</dbReference>